<dbReference type="PATRIC" id="fig|1127483.3.peg.1465"/>
<accession>H1S1D6</accession>
<protein>
    <submittedName>
        <fullName evidence="1">Uncharacterized protein</fullName>
    </submittedName>
</protein>
<dbReference type="Proteomes" id="UP000005808">
    <property type="component" value="Unassembled WGS sequence"/>
</dbReference>
<proteinExistence type="predicted"/>
<gene>
    <name evidence="1" type="ORF">OR16_07316</name>
</gene>
<evidence type="ECO:0000313" key="1">
    <source>
        <dbReference type="EMBL" id="EHP43511.1"/>
    </source>
</evidence>
<sequence length="53" mass="5321">MLGVVADKSALAGSYAVKVSQLAQSQTLVSNGIADSTGQLLGTARASCWAAPR</sequence>
<dbReference type="EMBL" id="AHJE01000017">
    <property type="protein sequence ID" value="EHP43511.1"/>
    <property type="molecule type" value="Genomic_DNA"/>
</dbReference>
<organism evidence="1 2">
    <name type="scientific">Cupriavidus basilensis OR16</name>
    <dbReference type="NCBI Taxonomy" id="1127483"/>
    <lineage>
        <taxon>Bacteria</taxon>
        <taxon>Pseudomonadati</taxon>
        <taxon>Pseudomonadota</taxon>
        <taxon>Betaproteobacteria</taxon>
        <taxon>Burkholderiales</taxon>
        <taxon>Burkholderiaceae</taxon>
        <taxon>Cupriavidus</taxon>
    </lineage>
</organism>
<reference evidence="1 2" key="1">
    <citation type="journal article" date="2012" name="J. Bacteriol.">
        <title>De Novo Genome Project of Cupriavidus basilensis OR16.</title>
        <authorList>
            <person name="Cserhati M."/>
            <person name="Kriszt B."/>
            <person name="Szoboszlay S."/>
            <person name="Toth A."/>
            <person name="Szabo I."/>
            <person name="Tancsics A."/>
            <person name="Nagy I."/>
            <person name="Horvath B."/>
            <person name="Nagy I."/>
            <person name="Kukolya J."/>
        </authorList>
    </citation>
    <scope>NUCLEOTIDE SEQUENCE [LARGE SCALE GENOMIC DNA]</scope>
    <source>
        <strain evidence="1 2">OR16</strain>
    </source>
</reference>
<name>H1S1D6_9BURK</name>
<comment type="caution">
    <text evidence="1">The sequence shown here is derived from an EMBL/GenBank/DDBJ whole genome shotgun (WGS) entry which is preliminary data.</text>
</comment>
<dbReference type="AlphaFoldDB" id="H1S1D6"/>
<evidence type="ECO:0000313" key="2">
    <source>
        <dbReference type="Proteomes" id="UP000005808"/>
    </source>
</evidence>